<dbReference type="HOGENOM" id="CLU_2203684_0_0_1"/>
<proteinExistence type="predicted"/>
<dbReference type="AlphaFoldDB" id="W1NLH1"/>
<reference evidence="2" key="1">
    <citation type="journal article" date="2013" name="Science">
        <title>The Amborella genome and the evolution of flowering plants.</title>
        <authorList>
            <consortium name="Amborella Genome Project"/>
        </authorList>
    </citation>
    <scope>NUCLEOTIDE SEQUENCE [LARGE SCALE GENOMIC DNA]</scope>
</reference>
<feature type="non-terminal residue" evidence="1">
    <location>
        <position position="113"/>
    </location>
</feature>
<gene>
    <name evidence="1" type="ORF">AMTR_s00842p00002150</name>
</gene>
<organism evidence="1 2">
    <name type="scientific">Amborella trichopoda</name>
    <dbReference type="NCBI Taxonomy" id="13333"/>
    <lineage>
        <taxon>Eukaryota</taxon>
        <taxon>Viridiplantae</taxon>
        <taxon>Streptophyta</taxon>
        <taxon>Embryophyta</taxon>
        <taxon>Tracheophyta</taxon>
        <taxon>Spermatophyta</taxon>
        <taxon>Magnoliopsida</taxon>
        <taxon>Amborellales</taxon>
        <taxon>Amborellaceae</taxon>
        <taxon>Amborella</taxon>
    </lineage>
</organism>
<evidence type="ECO:0000313" key="2">
    <source>
        <dbReference type="Proteomes" id="UP000017836"/>
    </source>
</evidence>
<dbReference type="Proteomes" id="UP000017836">
    <property type="component" value="Unassembled WGS sequence"/>
</dbReference>
<sequence>MVSFYSLSRWKGVPLVPYVIGTLKRDLVPNPMGSLHKRKIWLRATDIPLHVWHNNTSRQIGETYGNFFAVHWKSYKFLPLDTIQLLIEVVDPLLIPSKSWLAIKATFFGFILL</sequence>
<evidence type="ECO:0008006" key="3">
    <source>
        <dbReference type="Google" id="ProtNLM"/>
    </source>
</evidence>
<name>W1NLH1_AMBTC</name>
<accession>W1NLH1</accession>
<dbReference type="EMBL" id="KI397218">
    <property type="protein sequence ID" value="ERM96104.1"/>
    <property type="molecule type" value="Genomic_DNA"/>
</dbReference>
<dbReference type="Gramene" id="ERM96104">
    <property type="protein sequence ID" value="ERM96104"/>
    <property type="gene ID" value="AMTR_s00842p00002150"/>
</dbReference>
<keyword evidence="2" id="KW-1185">Reference proteome</keyword>
<evidence type="ECO:0000313" key="1">
    <source>
        <dbReference type="EMBL" id="ERM96104.1"/>
    </source>
</evidence>
<protein>
    <recommendedName>
        <fullName evidence="3">DUF4283 domain-containing protein</fullName>
    </recommendedName>
</protein>